<accession>A0ABT3H1G9</accession>
<evidence type="ECO:0000256" key="2">
    <source>
        <dbReference type="SAM" id="SignalP"/>
    </source>
</evidence>
<sequence>MSVRALTASAVFAVLLTAPALAQQPLTGVVTGSDVARITQIAAVYGTIDRREDDAGVWLRGEMDDTVYSISFLNCNDQNQNCNSVQFRAWWESNGAHTVDAMNRWNQDRRFSSAYLDSRGNATIEWDVNLAHGVPAANFDDSVQWWRTVMRQFREEVVEPGFATQGGGQSPNSPSRDK</sequence>
<feature type="signal peptide" evidence="2">
    <location>
        <begin position="1"/>
        <end position="22"/>
    </location>
</feature>
<comment type="caution">
    <text evidence="3">The sequence shown here is derived from an EMBL/GenBank/DDBJ whole genome shotgun (WGS) entry which is preliminary data.</text>
</comment>
<feature type="chain" id="PRO_5046114234" evidence="2">
    <location>
        <begin position="23"/>
        <end position="178"/>
    </location>
</feature>
<protein>
    <submittedName>
        <fullName evidence="3">YbjN domain-containing protein</fullName>
    </submittedName>
</protein>
<dbReference type="EMBL" id="JAPDFL010000001">
    <property type="protein sequence ID" value="MCW1933540.1"/>
    <property type="molecule type" value="Genomic_DNA"/>
</dbReference>
<organism evidence="3 4">
    <name type="scientific">Pararhodobacter zhoushanensis</name>
    <dbReference type="NCBI Taxonomy" id="2479545"/>
    <lineage>
        <taxon>Bacteria</taxon>
        <taxon>Pseudomonadati</taxon>
        <taxon>Pseudomonadota</taxon>
        <taxon>Alphaproteobacteria</taxon>
        <taxon>Rhodobacterales</taxon>
        <taxon>Paracoccaceae</taxon>
        <taxon>Pararhodobacter</taxon>
    </lineage>
</organism>
<dbReference type="CDD" id="cd17511">
    <property type="entry name" value="YbjN_AmyR-like"/>
    <property type="match status" value="1"/>
</dbReference>
<evidence type="ECO:0000313" key="3">
    <source>
        <dbReference type="EMBL" id="MCW1933540.1"/>
    </source>
</evidence>
<proteinExistence type="predicted"/>
<dbReference type="RefSeq" id="WP_264506434.1">
    <property type="nucleotide sequence ID" value="NZ_JAPDFL010000001.1"/>
</dbReference>
<dbReference type="InterPro" id="IPR019660">
    <property type="entry name" value="Put_sensory_transdc_reg_YbjN"/>
</dbReference>
<keyword evidence="2" id="KW-0732">Signal</keyword>
<dbReference type="Proteomes" id="UP001208938">
    <property type="component" value="Unassembled WGS sequence"/>
</dbReference>
<feature type="region of interest" description="Disordered" evidence="1">
    <location>
        <begin position="159"/>
        <end position="178"/>
    </location>
</feature>
<evidence type="ECO:0000256" key="1">
    <source>
        <dbReference type="SAM" id="MobiDB-lite"/>
    </source>
</evidence>
<keyword evidence="4" id="KW-1185">Reference proteome</keyword>
<reference evidence="3 4" key="1">
    <citation type="submission" date="2022-10" db="EMBL/GenBank/DDBJ databases">
        <title>Pararhodobacter sp. nov., isolated from marine algae.</title>
        <authorList>
            <person name="Choi B.J."/>
            <person name="Kim J.M."/>
            <person name="Lee J.K."/>
            <person name="Choi D.G."/>
            <person name="Jeon C.O."/>
        </authorList>
    </citation>
    <scope>NUCLEOTIDE SEQUENCE [LARGE SCALE GENOMIC DNA]</scope>
    <source>
        <strain evidence="3 4">ZQ420</strain>
    </source>
</reference>
<evidence type="ECO:0000313" key="4">
    <source>
        <dbReference type="Proteomes" id="UP001208938"/>
    </source>
</evidence>
<name>A0ABT3H1G9_9RHOB</name>
<dbReference type="Pfam" id="PF10722">
    <property type="entry name" value="YbjN"/>
    <property type="match status" value="1"/>
</dbReference>
<gene>
    <name evidence="3" type="ORF">OKW52_15065</name>
</gene>